<name>A0A841GM37_9GAMM</name>
<dbReference type="Gene3D" id="2.60.40.790">
    <property type="match status" value="1"/>
</dbReference>
<reference evidence="4 5" key="1">
    <citation type="submission" date="2020-08" db="EMBL/GenBank/DDBJ databases">
        <title>Genomic Encyclopedia of Type Strains, Phase IV (KMG-IV): sequencing the most valuable type-strain genomes for metagenomic binning, comparative biology and taxonomic classification.</title>
        <authorList>
            <person name="Goeker M."/>
        </authorList>
    </citation>
    <scope>NUCLEOTIDE SEQUENCE [LARGE SCALE GENOMIC DNA]</scope>
    <source>
        <strain evidence="4 5">DSM 22975</strain>
    </source>
</reference>
<keyword evidence="5" id="KW-1185">Reference proteome</keyword>
<dbReference type="PANTHER" id="PTHR11527">
    <property type="entry name" value="HEAT-SHOCK PROTEIN 20 FAMILY MEMBER"/>
    <property type="match status" value="1"/>
</dbReference>
<comment type="caution">
    <text evidence="4">The sequence shown here is derived from an EMBL/GenBank/DDBJ whole genome shotgun (WGS) entry which is preliminary data.</text>
</comment>
<dbReference type="Pfam" id="PF00011">
    <property type="entry name" value="HSP20"/>
    <property type="match status" value="1"/>
</dbReference>
<dbReference type="PROSITE" id="PS01031">
    <property type="entry name" value="SHSP"/>
    <property type="match status" value="1"/>
</dbReference>
<dbReference type="InterPro" id="IPR031107">
    <property type="entry name" value="Small_HSP"/>
</dbReference>
<dbReference type="AlphaFoldDB" id="A0A841GM37"/>
<accession>A0A841GM37</accession>
<organism evidence="4 5">
    <name type="scientific">Tolumonas osonensis</name>
    <dbReference type="NCBI Taxonomy" id="675874"/>
    <lineage>
        <taxon>Bacteria</taxon>
        <taxon>Pseudomonadati</taxon>
        <taxon>Pseudomonadota</taxon>
        <taxon>Gammaproteobacteria</taxon>
        <taxon>Aeromonadales</taxon>
        <taxon>Aeromonadaceae</taxon>
        <taxon>Tolumonas</taxon>
    </lineage>
</organism>
<dbReference type="InterPro" id="IPR002068">
    <property type="entry name" value="A-crystallin/Hsp20_dom"/>
</dbReference>
<evidence type="ECO:0000313" key="5">
    <source>
        <dbReference type="Proteomes" id="UP000585721"/>
    </source>
</evidence>
<evidence type="ECO:0000259" key="3">
    <source>
        <dbReference type="PROSITE" id="PS01031"/>
    </source>
</evidence>
<dbReference type="InterPro" id="IPR008978">
    <property type="entry name" value="HSP20-like_chaperone"/>
</dbReference>
<evidence type="ECO:0000256" key="1">
    <source>
        <dbReference type="PROSITE-ProRule" id="PRU00285"/>
    </source>
</evidence>
<evidence type="ECO:0000256" key="2">
    <source>
        <dbReference type="RuleBase" id="RU003616"/>
    </source>
</evidence>
<comment type="similarity">
    <text evidence="1 2">Belongs to the small heat shock protein (HSP20) family.</text>
</comment>
<sequence>MRLEKWNPFRDLDDIFHNYQRSFPVPFWGRESMTGSSDWVPAVDIVEDDKEYQLKVEIPEIPREAIKLQVNHGTLTITGERKMEKSDEKHHRIERYYGSFSRSFTLPDDVKAENVTANFSDGMLYVHMLKSTPTGDKPLEIEIH</sequence>
<dbReference type="SUPFAM" id="SSF49764">
    <property type="entry name" value="HSP20-like chaperones"/>
    <property type="match status" value="1"/>
</dbReference>
<dbReference type="RefSeq" id="WP_188025355.1">
    <property type="nucleotide sequence ID" value="NZ_JACHGR010000001.1"/>
</dbReference>
<evidence type="ECO:0000313" key="4">
    <source>
        <dbReference type="EMBL" id="MBB6054563.1"/>
    </source>
</evidence>
<proteinExistence type="inferred from homology"/>
<gene>
    <name evidence="4" type="ORF">HNR75_000428</name>
</gene>
<dbReference type="CDD" id="cd06464">
    <property type="entry name" value="ACD_sHsps-like"/>
    <property type="match status" value="1"/>
</dbReference>
<protein>
    <submittedName>
        <fullName evidence="4">HSP20 family protein</fullName>
    </submittedName>
</protein>
<dbReference type="EMBL" id="JACHGR010000001">
    <property type="protein sequence ID" value="MBB6054563.1"/>
    <property type="molecule type" value="Genomic_DNA"/>
</dbReference>
<feature type="domain" description="SHSP" evidence="3">
    <location>
        <begin position="34"/>
        <end position="144"/>
    </location>
</feature>
<dbReference type="Proteomes" id="UP000585721">
    <property type="component" value="Unassembled WGS sequence"/>
</dbReference>